<dbReference type="SMART" id="SM00345">
    <property type="entry name" value="HTH_GNTR"/>
    <property type="match status" value="1"/>
</dbReference>
<dbReference type="SUPFAM" id="SSF46785">
    <property type="entry name" value="Winged helix' DNA-binding domain"/>
    <property type="match status" value="1"/>
</dbReference>
<evidence type="ECO:0000259" key="6">
    <source>
        <dbReference type="PROSITE" id="PS50977"/>
    </source>
</evidence>
<gene>
    <name evidence="7" type="ORF">BB31_39595</name>
</gene>
<name>A0A2P2FGG3_AMYLU</name>
<keyword evidence="2 4" id="KW-0238">DNA-binding</keyword>
<dbReference type="PROSITE" id="PS50949">
    <property type="entry name" value="HTH_GNTR"/>
    <property type="match status" value="1"/>
</dbReference>
<proteinExistence type="predicted"/>
<sequence length="295" mass="31641">MAQGKYWAGLSLPKSIVADIRLRIETGELRPGDRIPSTREISRQWGVAHATAAKVLTMLREEGLVEAIPSSRTVVAAEASGHPVQGNARDRIVKAAIEIADADGLTGMSMRAVAARLDGATMSIYHHVRSREVLIRLMADAAFGEALPIEQSHGWRGKLESVATTLWTVYKGHPWLARLGLSSPSQAALPNLVVYVECAHRILVDQGLDSMAALRQCVLLHSFVHGVAANLLGEVSAAGGGVRCSDAPVPESATCGDLGERGLRNHGFRIDLEELFKLGLRQLLDGVERSIGNPS</sequence>
<dbReference type="Gene3D" id="1.10.357.10">
    <property type="entry name" value="Tetracycline Repressor, domain 2"/>
    <property type="match status" value="1"/>
</dbReference>
<dbReference type="InterPro" id="IPR036271">
    <property type="entry name" value="Tet_transcr_reg_TetR-rel_C_sf"/>
</dbReference>
<dbReference type="SUPFAM" id="SSF46689">
    <property type="entry name" value="Homeodomain-like"/>
    <property type="match status" value="1"/>
</dbReference>
<accession>A0A2P2FGG3</accession>
<comment type="caution">
    <text evidence="7">The sequence shown here is derived from an EMBL/GenBank/DDBJ whole genome shotgun (WGS) entry which is preliminary data.</text>
</comment>
<dbReference type="GO" id="GO:0003677">
    <property type="term" value="F:DNA binding"/>
    <property type="evidence" value="ECO:0007669"/>
    <property type="project" value="UniProtKB-UniRule"/>
</dbReference>
<dbReference type="AlphaFoldDB" id="A0A2P2FGG3"/>
<keyword evidence="3" id="KW-0804">Transcription</keyword>
<dbReference type="Proteomes" id="UP000256220">
    <property type="component" value="Unassembled WGS sequence"/>
</dbReference>
<dbReference type="EMBL" id="JFBM01000055">
    <property type="protein sequence ID" value="KFU75805.1"/>
    <property type="molecule type" value="Genomic_DNA"/>
</dbReference>
<dbReference type="InterPro" id="IPR036388">
    <property type="entry name" value="WH-like_DNA-bd_sf"/>
</dbReference>
<dbReference type="PANTHER" id="PTHR38445:SF9">
    <property type="entry name" value="HTH-TYPE TRANSCRIPTIONAL REPRESSOR YTRA"/>
    <property type="match status" value="1"/>
</dbReference>
<evidence type="ECO:0000256" key="3">
    <source>
        <dbReference type="ARBA" id="ARBA00023163"/>
    </source>
</evidence>
<protein>
    <recommendedName>
        <fullName evidence="9">GntR family transcriptional regulator</fullName>
    </recommendedName>
</protein>
<dbReference type="Gene3D" id="1.10.10.60">
    <property type="entry name" value="Homeodomain-like"/>
    <property type="match status" value="1"/>
</dbReference>
<evidence type="ECO:0000256" key="2">
    <source>
        <dbReference type="ARBA" id="ARBA00023125"/>
    </source>
</evidence>
<evidence type="ECO:0000256" key="4">
    <source>
        <dbReference type="PROSITE-ProRule" id="PRU00335"/>
    </source>
</evidence>
<keyword evidence="8" id="KW-1185">Reference proteome</keyword>
<keyword evidence="1" id="KW-0805">Transcription regulation</keyword>
<dbReference type="CDD" id="cd07377">
    <property type="entry name" value="WHTH_GntR"/>
    <property type="match status" value="1"/>
</dbReference>
<dbReference type="InterPro" id="IPR009057">
    <property type="entry name" value="Homeodomain-like_sf"/>
</dbReference>
<evidence type="ECO:0008006" key="9">
    <source>
        <dbReference type="Google" id="ProtNLM"/>
    </source>
</evidence>
<reference evidence="7 8" key="1">
    <citation type="journal article" date="2014" name="Genome Announc.">
        <title>Draft Genome Sequence of Amycolatopsis lurida NRRL 2430, Producer of the Glycopeptide Family Antibiotic Ristocetin.</title>
        <authorList>
            <person name="Kwun M.J."/>
            <person name="Hong H.J."/>
        </authorList>
    </citation>
    <scope>NUCLEOTIDE SEQUENCE [LARGE SCALE GENOMIC DNA]</scope>
    <source>
        <strain evidence="7 8">NRRL 2430</strain>
    </source>
</reference>
<dbReference type="Pfam" id="PF00392">
    <property type="entry name" value="GntR"/>
    <property type="match status" value="1"/>
</dbReference>
<dbReference type="Gene3D" id="1.10.10.10">
    <property type="entry name" value="Winged helix-like DNA-binding domain superfamily/Winged helix DNA-binding domain"/>
    <property type="match status" value="1"/>
</dbReference>
<dbReference type="RefSeq" id="WP_241784126.1">
    <property type="nucleotide sequence ID" value="NZ_JFBM01000055.1"/>
</dbReference>
<dbReference type="GO" id="GO:0045892">
    <property type="term" value="P:negative regulation of DNA-templated transcription"/>
    <property type="evidence" value="ECO:0007669"/>
    <property type="project" value="InterPro"/>
</dbReference>
<evidence type="ECO:0000313" key="8">
    <source>
        <dbReference type="Proteomes" id="UP000256220"/>
    </source>
</evidence>
<evidence type="ECO:0000313" key="7">
    <source>
        <dbReference type="EMBL" id="KFU75805.1"/>
    </source>
</evidence>
<dbReference type="PROSITE" id="PS50977">
    <property type="entry name" value="HTH_TETR_2"/>
    <property type="match status" value="1"/>
</dbReference>
<feature type="domain" description="HTH tetR-type" evidence="6">
    <location>
        <begin position="86"/>
        <end position="146"/>
    </location>
</feature>
<feature type="domain" description="HTH gntR-type" evidence="5">
    <location>
        <begin position="10"/>
        <end position="78"/>
    </location>
</feature>
<dbReference type="PANTHER" id="PTHR38445">
    <property type="entry name" value="HTH-TYPE TRANSCRIPTIONAL REPRESSOR YTRA"/>
    <property type="match status" value="1"/>
</dbReference>
<dbReference type="InterPro" id="IPR004111">
    <property type="entry name" value="Repressor_TetR_C"/>
</dbReference>
<dbReference type="InterPro" id="IPR036390">
    <property type="entry name" value="WH_DNA-bd_sf"/>
</dbReference>
<evidence type="ECO:0000259" key="5">
    <source>
        <dbReference type="PROSITE" id="PS50949"/>
    </source>
</evidence>
<dbReference type="SUPFAM" id="SSF48498">
    <property type="entry name" value="Tetracyclin repressor-like, C-terminal domain"/>
    <property type="match status" value="1"/>
</dbReference>
<organism evidence="7 8">
    <name type="scientific">Amycolatopsis lurida NRRL 2430</name>
    <dbReference type="NCBI Taxonomy" id="1460371"/>
    <lineage>
        <taxon>Bacteria</taxon>
        <taxon>Bacillati</taxon>
        <taxon>Actinomycetota</taxon>
        <taxon>Actinomycetes</taxon>
        <taxon>Pseudonocardiales</taxon>
        <taxon>Pseudonocardiaceae</taxon>
        <taxon>Amycolatopsis</taxon>
    </lineage>
</organism>
<dbReference type="InterPro" id="IPR001647">
    <property type="entry name" value="HTH_TetR"/>
</dbReference>
<dbReference type="Pfam" id="PF02909">
    <property type="entry name" value="TetR_C_1"/>
    <property type="match status" value="1"/>
</dbReference>
<evidence type="ECO:0000256" key="1">
    <source>
        <dbReference type="ARBA" id="ARBA00023015"/>
    </source>
</evidence>
<dbReference type="GO" id="GO:0003700">
    <property type="term" value="F:DNA-binding transcription factor activity"/>
    <property type="evidence" value="ECO:0007669"/>
    <property type="project" value="InterPro"/>
</dbReference>
<feature type="DNA-binding region" description="H-T-H motif" evidence="4">
    <location>
        <begin position="109"/>
        <end position="128"/>
    </location>
</feature>
<dbReference type="InterPro" id="IPR000524">
    <property type="entry name" value="Tscrpt_reg_HTH_GntR"/>
</dbReference>